<dbReference type="Gene3D" id="1.10.510.10">
    <property type="entry name" value="Transferase(Phosphotransferase) domain 1"/>
    <property type="match status" value="1"/>
</dbReference>
<evidence type="ECO:0000313" key="3">
    <source>
        <dbReference type="Proteomes" id="UP000789405"/>
    </source>
</evidence>
<dbReference type="EMBL" id="CAJVPY010062098">
    <property type="protein sequence ID" value="CAG8822416.1"/>
    <property type="molecule type" value="Genomic_DNA"/>
</dbReference>
<accession>A0A9N9PJF2</accession>
<name>A0A9N9PJF2_9GLOM</name>
<keyword evidence="3" id="KW-1185">Reference proteome</keyword>
<sequence>TDIYALGMIMWELLAGEPPFNNVCHDISLILNICDGLPPNSLAEIMKNAGTMTLINTQFLKKVQNDNSLLTSIELVCPKCYLDCKTCNRPCQDETWCDRKPKTGLKNLIGSLEKYKLPESNPITDIIQKTYKIDKEKDL</sequence>
<feature type="domain" description="Protein kinase" evidence="1">
    <location>
        <begin position="1"/>
        <end position="139"/>
    </location>
</feature>
<dbReference type="GO" id="GO:0005524">
    <property type="term" value="F:ATP binding"/>
    <property type="evidence" value="ECO:0007669"/>
    <property type="project" value="InterPro"/>
</dbReference>
<gene>
    <name evidence="2" type="ORF">DERYTH_LOCUS27298</name>
</gene>
<evidence type="ECO:0000313" key="2">
    <source>
        <dbReference type="EMBL" id="CAG8822416.1"/>
    </source>
</evidence>
<dbReference type="OrthoDB" id="2384652at2759"/>
<dbReference type="InterPro" id="IPR000719">
    <property type="entry name" value="Prot_kinase_dom"/>
</dbReference>
<dbReference type="PROSITE" id="PS50011">
    <property type="entry name" value="PROTEIN_KINASE_DOM"/>
    <property type="match status" value="1"/>
</dbReference>
<dbReference type="AlphaFoldDB" id="A0A9N9PJF2"/>
<reference evidence="2" key="1">
    <citation type="submission" date="2021-06" db="EMBL/GenBank/DDBJ databases">
        <authorList>
            <person name="Kallberg Y."/>
            <person name="Tangrot J."/>
            <person name="Rosling A."/>
        </authorList>
    </citation>
    <scope>NUCLEOTIDE SEQUENCE</scope>
    <source>
        <strain evidence="2">MA453B</strain>
    </source>
</reference>
<organism evidence="2 3">
    <name type="scientific">Dentiscutata erythropus</name>
    <dbReference type="NCBI Taxonomy" id="1348616"/>
    <lineage>
        <taxon>Eukaryota</taxon>
        <taxon>Fungi</taxon>
        <taxon>Fungi incertae sedis</taxon>
        <taxon>Mucoromycota</taxon>
        <taxon>Glomeromycotina</taxon>
        <taxon>Glomeromycetes</taxon>
        <taxon>Diversisporales</taxon>
        <taxon>Gigasporaceae</taxon>
        <taxon>Dentiscutata</taxon>
    </lineage>
</organism>
<protein>
    <submittedName>
        <fullName evidence="2">8281_t:CDS:1</fullName>
    </submittedName>
</protein>
<dbReference type="SUPFAM" id="SSF56112">
    <property type="entry name" value="Protein kinase-like (PK-like)"/>
    <property type="match status" value="1"/>
</dbReference>
<dbReference type="GO" id="GO:0004672">
    <property type="term" value="F:protein kinase activity"/>
    <property type="evidence" value="ECO:0007669"/>
    <property type="project" value="InterPro"/>
</dbReference>
<feature type="non-terminal residue" evidence="2">
    <location>
        <position position="1"/>
    </location>
</feature>
<feature type="non-terminal residue" evidence="2">
    <location>
        <position position="139"/>
    </location>
</feature>
<comment type="caution">
    <text evidence="2">The sequence shown here is derived from an EMBL/GenBank/DDBJ whole genome shotgun (WGS) entry which is preliminary data.</text>
</comment>
<dbReference type="InterPro" id="IPR011009">
    <property type="entry name" value="Kinase-like_dom_sf"/>
</dbReference>
<evidence type="ECO:0000259" key="1">
    <source>
        <dbReference type="PROSITE" id="PS50011"/>
    </source>
</evidence>
<proteinExistence type="predicted"/>
<dbReference type="Proteomes" id="UP000789405">
    <property type="component" value="Unassembled WGS sequence"/>
</dbReference>